<keyword evidence="2" id="KW-1185">Reference proteome</keyword>
<evidence type="ECO:0000313" key="1">
    <source>
        <dbReference type="EMBL" id="TGY94984.1"/>
    </source>
</evidence>
<comment type="caution">
    <text evidence="1">The sequence shown here is derived from an EMBL/GenBank/DDBJ whole genome shotgun (WGS) entry which is preliminary data.</text>
</comment>
<reference evidence="1" key="1">
    <citation type="submission" date="2019-04" db="EMBL/GenBank/DDBJ databases">
        <title>Microbes associate with the intestines of laboratory mice.</title>
        <authorList>
            <person name="Navarre W."/>
            <person name="Wong E."/>
            <person name="Huang K."/>
            <person name="Tropini C."/>
            <person name="Ng K."/>
            <person name="Yu B."/>
        </authorList>
    </citation>
    <scope>NUCLEOTIDE SEQUENCE</scope>
    <source>
        <strain evidence="1">NM01_1-7b</strain>
    </source>
</reference>
<protein>
    <submittedName>
        <fullName evidence="1">Uncharacterized protein</fullName>
    </submittedName>
</protein>
<sequence length="215" mass="25214">MTELQKLIDIANKEYDGHFTLMKFTTDWRCCFGTIHDNMESYYMAHGETMDEAIDNCIKNKVDIYKIDISIKVHDILSADLETRIHHGTKYLDCIKPTEYNHCSKRLYRFLAGYPDYRFVQIFANAKSVKNAIFTIDPMFLFKGSASSNGENELKKGEYIEGYSLETVITPKKQFTKKKFKIDSEHCVVKNISFEFWENYILYGEDYISKGYINQ</sequence>
<evidence type="ECO:0000313" key="2">
    <source>
        <dbReference type="Proteomes" id="UP000304953"/>
    </source>
</evidence>
<proteinExistence type="predicted"/>
<dbReference type="Proteomes" id="UP000304953">
    <property type="component" value="Unassembled WGS sequence"/>
</dbReference>
<dbReference type="EMBL" id="SRYA01000037">
    <property type="protein sequence ID" value="TGY94984.1"/>
    <property type="molecule type" value="Genomic_DNA"/>
</dbReference>
<name>A0AC61RTE2_9FIRM</name>
<organism evidence="1 2">
    <name type="scientific">Petralouisia muris</name>
    <dbReference type="NCBI Taxonomy" id="3032872"/>
    <lineage>
        <taxon>Bacteria</taxon>
        <taxon>Bacillati</taxon>
        <taxon>Bacillota</taxon>
        <taxon>Clostridia</taxon>
        <taxon>Lachnospirales</taxon>
        <taxon>Lachnospiraceae</taxon>
        <taxon>Petralouisia</taxon>
    </lineage>
</organism>
<accession>A0AC61RTE2</accession>
<gene>
    <name evidence="1" type="ORF">E5329_16950</name>
</gene>